<dbReference type="RefSeq" id="WP_307271415.1">
    <property type="nucleotide sequence ID" value="NZ_JAUSVX010000003.1"/>
</dbReference>
<feature type="domain" description="(S)-ureidoglycine aminohydrolase cupin" evidence="1">
    <location>
        <begin position="165"/>
        <end position="237"/>
    </location>
</feature>
<dbReference type="Pfam" id="PF05899">
    <property type="entry name" value="Cupin_3"/>
    <property type="match status" value="2"/>
</dbReference>
<dbReference type="InterPro" id="IPR014710">
    <property type="entry name" value="RmlC-like_jellyroll"/>
</dbReference>
<sequence>MTTLPTSSAPHIHDVSSDALDVVDWGPQPDMIEGRSHSTGRLLFKGEGGRPEVGLWRCTPGRWRLTLPADELCHFARGRVTYRSDGGEVIEVEPGTVVHFKTGFTGEAMVHETIVVTYMLSHGGPATVTPVLRQAASVAAAADWGVIPTMIEGASHTSGTLISREPDMRAESGIWLCTPGFWNCHVTAAEYCHFLSGRCTYVHESGETIEIRPDTLAFFPTGWKGTCRVHETIRKVYMIQ</sequence>
<organism evidence="2 3">
    <name type="scientific">Labrys wisconsinensis</name>
    <dbReference type="NCBI Taxonomy" id="425677"/>
    <lineage>
        <taxon>Bacteria</taxon>
        <taxon>Pseudomonadati</taxon>
        <taxon>Pseudomonadota</taxon>
        <taxon>Alphaproteobacteria</taxon>
        <taxon>Hyphomicrobiales</taxon>
        <taxon>Xanthobacteraceae</taxon>
        <taxon>Labrys</taxon>
    </lineage>
</organism>
<protein>
    <submittedName>
        <fullName evidence="2">Cupin superfamily protein</fullName>
    </submittedName>
</protein>
<dbReference type="InterPro" id="IPR008579">
    <property type="entry name" value="UGlyAH_Cupin_dom"/>
</dbReference>
<feature type="domain" description="(S)-ureidoglycine aminohydrolase cupin" evidence="1">
    <location>
        <begin position="47"/>
        <end position="115"/>
    </location>
</feature>
<evidence type="ECO:0000313" key="2">
    <source>
        <dbReference type="EMBL" id="MDQ0469140.1"/>
    </source>
</evidence>
<reference evidence="2 3" key="1">
    <citation type="submission" date="2023-07" db="EMBL/GenBank/DDBJ databases">
        <title>Genomic Encyclopedia of Type Strains, Phase IV (KMG-IV): sequencing the most valuable type-strain genomes for metagenomic binning, comparative biology and taxonomic classification.</title>
        <authorList>
            <person name="Goeker M."/>
        </authorList>
    </citation>
    <scope>NUCLEOTIDE SEQUENCE [LARGE SCALE GENOMIC DNA]</scope>
    <source>
        <strain evidence="2 3">DSM 19619</strain>
    </source>
</reference>
<dbReference type="Proteomes" id="UP001242480">
    <property type="component" value="Unassembled WGS sequence"/>
</dbReference>
<dbReference type="PANTHER" id="PTHR40943:SF1">
    <property type="entry name" value="CYTOPLASMIC PROTEIN"/>
    <property type="match status" value="1"/>
</dbReference>
<dbReference type="EMBL" id="JAUSVX010000003">
    <property type="protein sequence ID" value="MDQ0469140.1"/>
    <property type="molecule type" value="Genomic_DNA"/>
</dbReference>
<dbReference type="PANTHER" id="PTHR40943">
    <property type="entry name" value="CYTOPLASMIC PROTEIN-RELATED"/>
    <property type="match status" value="1"/>
</dbReference>
<dbReference type="SUPFAM" id="SSF51182">
    <property type="entry name" value="RmlC-like cupins"/>
    <property type="match status" value="2"/>
</dbReference>
<name>A0ABU0J677_9HYPH</name>
<keyword evidence="3" id="KW-1185">Reference proteome</keyword>
<gene>
    <name evidence="2" type="ORF">QO011_002151</name>
</gene>
<dbReference type="InterPro" id="IPR011051">
    <property type="entry name" value="RmlC_Cupin_sf"/>
</dbReference>
<evidence type="ECO:0000313" key="3">
    <source>
        <dbReference type="Proteomes" id="UP001242480"/>
    </source>
</evidence>
<comment type="caution">
    <text evidence="2">The sequence shown here is derived from an EMBL/GenBank/DDBJ whole genome shotgun (WGS) entry which is preliminary data.</text>
</comment>
<evidence type="ECO:0000259" key="1">
    <source>
        <dbReference type="Pfam" id="PF05899"/>
    </source>
</evidence>
<dbReference type="Gene3D" id="2.60.120.10">
    <property type="entry name" value="Jelly Rolls"/>
    <property type="match status" value="2"/>
</dbReference>
<dbReference type="CDD" id="cd02227">
    <property type="entry name" value="cupin_TM1112-like"/>
    <property type="match status" value="1"/>
</dbReference>
<accession>A0ABU0J677</accession>
<proteinExistence type="predicted"/>